<evidence type="ECO:0000313" key="3">
    <source>
        <dbReference type="Proteomes" id="UP000006548"/>
    </source>
</evidence>
<sequence>MREKQLEETVTLTDVETPVIHPQPEAAYQILQFWKESLLDNRVAQITYWKSKADFIRRGELKLEIGKQSVEKEREKICEFCLKSSLNEKGETIRFRQAPEQSNPTQHMLMFLLCKGPKLKPKKCQTQGLRLVSGPSAESNGTTNLVEINDPIERYKERHVLVEQR</sequence>
<dbReference type="RefSeq" id="NP_001322350.1">
    <property type="nucleotide sequence ID" value="NM_001332858.1"/>
</dbReference>
<dbReference type="EMBL" id="CP002684">
    <property type="protein sequence ID" value="ANM60037.1"/>
    <property type="molecule type" value="Genomic_DNA"/>
</dbReference>
<accession>A0A1P8ATU5</accession>
<dbReference type="GeneID" id="28717278"/>
<evidence type="ECO:0000313" key="1">
    <source>
        <dbReference type="Araport" id="AT1G29435"/>
    </source>
</evidence>
<organism evidence="2 3">
    <name type="scientific">Arabidopsis thaliana</name>
    <name type="common">Mouse-ear cress</name>
    <dbReference type="NCBI Taxonomy" id="3702"/>
    <lineage>
        <taxon>Eukaryota</taxon>
        <taxon>Viridiplantae</taxon>
        <taxon>Streptophyta</taxon>
        <taxon>Embryophyta</taxon>
        <taxon>Tracheophyta</taxon>
        <taxon>Spermatophyta</taxon>
        <taxon>Magnoliopsida</taxon>
        <taxon>eudicotyledons</taxon>
        <taxon>Gunneridae</taxon>
        <taxon>Pentapetalae</taxon>
        <taxon>rosids</taxon>
        <taxon>malvids</taxon>
        <taxon>Brassicales</taxon>
        <taxon>Brassicaceae</taxon>
        <taxon>Camelineae</taxon>
        <taxon>Arabidopsis</taxon>
    </lineage>
</organism>
<dbReference type="AlphaFoldDB" id="A0A1P8ATU5"/>
<dbReference type="Proteomes" id="UP000006548">
    <property type="component" value="Chromosome 1"/>
</dbReference>
<name>A0A1P8ATU5_ARATH</name>
<protein>
    <submittedName>
        <fullName evidence="2">Uncharacterized protein</fullName>
    </submittedName>
</protein>
<evidence type="ECO:0000313" key="2">
    <source>
        <dbReference type="EMBL" id="ANM60037.1"/>
    </source>
</evidence>
<dbReference type="KEGG" id="ath:AT1G29435"/>
<dbReference type="InParanoid" id="A0A1P8ATU5"/>
<reference evidence="2 3" key="1">
    <citation type="journal article" date="2000" name="Nature">
        <title>Sequence and analysis of chromosome 1 of the plant Arabidopsis thaliana.</title>
        <authorList>
            <person name="Theologis A."/>
            <person name="Ecker J.R."/>
            <person name="Palm C.J."/>
            <person name="Federspiel N.A."/>
            <person name="Kaul S."/>
            <person name="White O."/>
            <person name="Alonso J."/>
            <person name="Altafi H."/>
            <person name="Araujo R."/>
            <person name="Bowman C.L."/>
            <person name="Brooks S.Y."/>
            <person name="Buehler E."/>
            <person name="Chan A."/>
            <person name="Chao Q."/>
            <person name="Chen H."/>
            <person name="Cheuk R.F."/>
            <person name="Chin C.W."/>
            <person name="Chung M.K."/>
            <person name="Conn L."/>
            <person name="Conway A.B."/>
            <person name="Conway A.R."/>
            <person name="Creasy T.H."/>
            <person name="Dewar K."/>
            <person name="Dunn P."/>
            <person name="Etgu P."/>
            <person name="Feldblyum T.V."/>
            <person name="Feng J."/>
            <person name="Fong B."/>
            <person name="Fujii C.Y."/>
            <person name="Gill J.E."/>
            <person name="Goldsmith A.D."/>
            <person name="Haas B."/>
            <person name="Hansen N.F."/>
            <person name="Hughes B."/>
            <person name="Huizar L."/>
            <person name="Hunter J.L."/>
            <person name="Jenkins J."/>
            <person name="Johnson-Hopson C."/>
            <person name="Khan S."/>
            <person name="Khaykin E."/>
            <person name="Kim C.J."/>
            <person name="Koo H.L."/>
            <person name="Kremenetskaia I."/>
            <person name="Kurtz D.B."/>
            <person name="Kwan A."/>
            <person name="Lam B."/>
            <person name="Langin-Hooper S."/>
            <person name="Lee A."/>
            <person name="Lee J.M."/>
            <person name="Lenz C.A."/>
            <person name="Li J.H."/>
            <person name="Li Y."/>
            <person name="Lin X."/>
            <person name="Liu S.X."/>
            <person name="Liu Z.A."/>
            <person name="Luros J.S."/>
            <person name="Maiti R."/>
            <person name="Marziali A."/>
            <person name="Militscher J."/>
            <person name="Miranda M."/>
            <person name="Nguyen M."/>
            <person name="Nierman W.C."/>
            <person name="Osborne B.I."/>
            <person name="Pai G."/>
            <person name="Peterson J."/>
            <person name="Pham P.K."/>
            <person name="Rizzo M."/>
            <person name="Rooney T."/>
            <person name="Rowley D."/>
            <person name="Sakano H."/>
            <person name="Salzberg S.L."/>
            <person name="Schwartz J.R."/>
            <person name="Shinn P."/>
            <person name="Southwick A.M."/>
            <person name="Sun H."/>
            <person name="Tallon L.J."/>
            <person name="Tambunga G."/>
            <person name="Toriumi M.J."/>
            <person name="Town C.D."/>
            <person name="Utterback T."/>
            <person name="Van Aken S."/>
            <person name="Vaysberg M."/>
            <person name="Vysotskaia V.S."/>
            <person name="Walker M."/>
            <person name="Wu D."/>
            <person name="Yu G."/>
            <person name="Fraser C.M."/>
            <person name="Venter J.C."/>
            <person name="Davis R.W."/>
        </authorList>
    </citation>
    <scope>NUCLEOTIDE SEQUENCE [LARGE SCALE GENOMIC DNA]</scope>
    <source>
        <strain evidence="3">cv. Columbia</strain>
    </source>
</reference>
<keyword evidence="3" id="KW-1185">Reference proteome</keyword>
<reference evidence="3" key="2">
    <citation type="journal article" date="2017" name="Plant J.">
        <title>Araport11: a complete reannotation of the Arabidopsis thaliana reference genome.</title>
        <authorList>
            <person name="Cheng C.Y."/>
            <person name="Krishnakumar V."/>
            <person name="Chan A.P."/>
            <person name="Thibaud-Nissen F."/>
            <person name="Schobel S."/>
            <person name="Town C.D."/>
        </authorList>
    </citation>
    <scope>GENOME REANNOTATION</scope>
    <source>
        <strain evidence="3">cv. Columbia</strain>
    </source>
</reference>
<gene>
    <name evidence="1 2" type="ordered locus">At1g29435</name>
</gene>
<dbReference type="SMR" id="A0A1P8ATU5"/>
<dbReference type="Araport" id="AT1G29435"/>
<proteinExistence type="predicted"/>
<dbReference type="TAIR" id="AT1G29435"/>